<dbReference type="AlphaFoldDB" id="A0A9E8HLB9"/>
<organism evidence="3 4">
    <name type="scientific">Alkalimarinus sediminis</name>
    <dbReference type="NCBI Taxonomy" id="1632866"/>
    <lineage>
        <taxon>Bacteria</taxon>
        <taxon>Pseudomonadati</taxon>
        <taxon>Pseudomonadota</taxon>
        <taxon>Gammaproteobacteria</taxon>
        <taxon>Alteromonadales</taxon>
        <taxon>Alteromonadaceae</taxon>
        <taxon>Alkalimarinus</taxon>
    </lineage>
</organism>
<accession>A0A9E8HLB9</accession>
<protein>
    <submittedName>
        <fullName evidence="3">Peptidylprolyl isomerase</fullName>
    </submittedName>
</protein>
<evidence type="ECO:0000313" key="4">
    <source>
        <dbReference type="Proteomes" id="UP001164472"/>
    </source>
</evidence>
<dbReference type="EMBL" id="CP101527">
    <property type="protein sequence ID" value="UZW74808.1"/>
    <property type="molecule type" value="Genomic_DNA"/>
</dbReference>
<dbReference type="GO" id="GO:0003755">
    <property type="term" value="F:peptidyl-prolyl cis-trans isomerase activity"/>
    <property type="evidence" value="ECO:0007669"/>
    <property type="project" value="InterPro"/>
</dbReference>
<dbReference type="Proteomes" id="UP001164472">
    <property type="component" value="Chromosome"/>
</dbReference>
<sequence length="264" mass="30252">MLLRKIVTEPLTIFFLVGGLIFALYYANGTARAPIEVSDTIIQKLWNERTLVLDRPLTEHERMLIVDSFIDQEVLLREAVAQELHLRDGKVRHRLADKMMYLISEEPSAPTEAELDAFYTQHKTKYQTPPLMTFEHAFFASKKSALEALERSTESSTPLDFGDKFWLGNTFERVSAQDVISVMGINFALKVEKSPESVWAGPLESSRGWHLVRVIERIKETPIPRDELQQRLTMEWMAAQRDADRAQALSNLRAGYDIKVSNDI</sequence>
<gene>
    <name evidence="3" type="ORF">NNL22_17580</name>
</gene>
<keyword evidence="1" id="KW-1133">Transmembrane helix</keyword>
<keyword evidence="1" id="KW-0812">Transmembrane</keyword>
<name>A0A9E8HLB9_9ALTE</name>
<feature type="transmembrane region" description="Helical" evidence="1">
    <location>
        <begin position="7"/>
        <end position="27"/>
    </location>
</feature>
<keyword evidence="1" id="KW-0472">Membrane</keyword>
<keyword evidence="3" id="KW-0413">Isomerase</keyword>
<evidence type="ECO:0000313" key="3">
    <source>
        <dbReference type="EMBL" id="UZW74808.1"/>
    </source>
</evidence>
<dbReference type="KEGG" id="asem:NNL22_17580"/>
<dbReference type="RefSeq" id="WP_251810235.1">
    <property type="nucleotide sequence ID" value="NZ_CP101527.1"/>
</dbReference>
<evidence type="ECO:0000256" key="1">
    <source>
        <dbReference type="SAM" id="Phobius"/>
    </source>
</evidence>
<dbReference type="InterPro" id="IPR000297">
    <property type="entry name" value="PPIase_PpiC"/>
</dbReference>
<evidence type="ECO:0000259" key="2">
    <source>
        <dbReference type="Pfam" id="PF13145"/>
    </source>
</evidence>
<dbReference type="Pfam" id="PF13145">
    <property type="entry name" value="Rotamase_2"/>
    <property type="match status" value="1"/>
</dbReference>
<keyword evidence="4" id="KW-1185">Reference proteome</keyword>
<reference evidence="3" key="1">
    <citation type="submission" date="2022-07" db="EMBL/GenBank/DDBJ databases">
        <title>Alkalimarinus sp. nov., isolated from gut of a Alitta virens.</title>
        <authorList>
            <person name="Yang A.I."/>
            <person name="Shin N.-R."/>
        </authorList>
    </citation>
    <scope>NUCLEOTIDE SEQUENCE</scope>
    <source>
        <strain evidence="3">FA028</strain>
    </source>
</reference>
<feature type="domain" description="PpiC" evidence="2">
    <location>
        <begin position="110"/>
        <end position="227"/>
    </location>
</feature>
<proteinExistence type="predicted"/>